<dbReference type="InterPro" id="IPR029063">
    <property type="entry name" value="SAM-dependent_MTases_sf"/>
</dbReference>
<dbReference type="Proteomes" id="UP000548304">
    <property type="component" value="Unassembled WGS sequence"/>
</dbReference>
<reference evidence="2 3" key="1">
    <citation type="submission" date="2020-07" db="EMBL/GenBank/DDBJ databases">
        <title>Genomic Encyclopedia of Type Strains, Phase III (KMG-III): the genomes of soil and plant-associated and newly described type strains.</title>
        <authorList>
            <person name="Whitman W."/>
        </authorList>
    </citation>
    <scope>NUCLEOTIDE SEQUENCE [LARGE SCALE GENOMIC DNA]</scope>
    <source>
        <strain evidence="2 3">CECT 8576</strain>
    </source>
</reference>
<accession>A0A852Z3Q5</accession>
<dbReference type="RefSeq" id="WP_218863413.1">
    <property type="nucleotide sequence ID" value="NZ_JACBYW010000008.1"/>
</dbReference>
<organism evidence="2 3">
    <name type="scientific">Actinopolyspora biskrensis</name>
    <dbReference type="NCBI Taxonomy" id="1470178"/>
    <lineage>
        <taxon>Bacteria</taxon>
        <taxon>Bacillati</taxon>
        <taxon>Actinomycetota</taxon>
        <taxon>Actinomycetes</taxon>
        <taxon>Actinopolysporales</taxon>
        <taxon>Actinopolysporaceae</taxon>
        <taxon>Actinopolyspora</taxon>
    </lineage>
</organism>
<dbReference type="AlphaFoldDB" id="A0A852Z3Q5"/>
<dbReference type="GO" id="GO:0032259">
    <property type="term" value="P:methylation"/>
    <property type="evidence" value="ECO:0007669"/>
    <property type="project" value="UniProtKB-KW"/>
</dbReference>
<gene>
    <name evidence="2" type="ORF">FHR84_003998</name>
</gene>
<protein>
    <submittedName>
        <fullName evidence="2">SAM-dependent methyltransferase</fullName>
    </submittedName>
</protein>
<keyword evidence="3" id="KW-1185">Reference proteome</keyword>
<dbReference type="Gene3D" id="3.40.50.150">
    <property type="entry name" value="Vaccinia Virus protein VP39"/>
    <property type="match status" value="1"/>
</dbReference>
<keyword evidence="2" id="KW-0489">Methyltransferase</keyword>
<dbReference type="InterPro" id="IPR041698">
    <property type="entry name" value="Methyltransf_25"/>
</dbReference>
<dbReference type="EMBL" id="JACBYW010000008">
    <property type="protein sequence ID" value="NYH80632.1"/>
    <property type="molecule type" value="Genomic_DNA"/>
</dbReference>
<dbReference type="SUPFAM" id="SSF53335">
    <property type="entry name" value="S-adenosyl-L-methionine-dependent methyltransferases"/>
    <property type="match status" value="1"/>
</dbReference>
<name>A0A852Z3Q5_9ACTN</name>
<keyword evidence="2" id="KW-0808">Transferase</keyword>
<evidence type="ECO:0000313" key="2">
    <source>
        <dbReference type="EMBL" id="NYH80632.1"/>
    </source>
</evidence>
<evidence type="ECO:0000259" key="1">
    <source>
        <dbReference type="Pfam" id="PF13649"/>
    </source>
</evidence>
<dbReference type="CDD" id="cd02440">
    <property type="entry name" value="AdoMet_MTases"/>
    <property type="match status" value="1"/>
</dbReference>
<comment type="caution">
    <text evidence="2">The sequence shown here is derived from an EMBL/GenBank/DDBJ whole genome shotgun (WGS) entry which is preliminary data.</text>
</comment>
<sequence length="258" mass="27710">MPGDLGGTVDVAAHYRGLLASHYSWMLGGDIERVAAQDRQLFEKLELGATSVSGTAVDLGCGPGPQTLALADMGFGTVVGVDTSRELLDELADLAHARPAVRTHHGDLLDALPEMTTPGSVDVVVCMRDTLLHLPEPDAVDLLLTRVASALVAGGTLVLTYRDLTQQLAGTDRFLPVRSDDERIMLCALDYDSPETVTVNDLVHVRTGEGWQLHKSSYPKLRLAPEKLAQRIETAGLTVTHHAPESNGMWTTVASSRQ</sequence>
<dbReference type="GO" id="GO:0008168">
    <property type="term" value="F:methyltransferase activity"/>
    <property type="evidence" value="ECO:0007669"/>
    <property type="project" value="UniProtKB-KW"/>
</dbReference>
<evidence type="ECO:0000313" key="3">
    <source>
        <dbReference type="Proteomes" id="UP000548304"/>
    </source>
</evidence>
<dbReference type="Pfam" id="PF13649">
    <property type="entry name" value="Methyltransf_25"/>
    <property type="match status" value="1"/>
</dbReference>
<feature type="domain" description="Methyltransferase" evidence="1">
    <location>
        <begin position="57"/>
        <end position="155"/>
    </location>
</feature>
<proteinExistence type="predicted"/>